<dbReference type="Proteomes" id="UP001254770">
    <property type="component" value="Unassembled WGS sequence"/>
</dbReference>
<reference evidence="1" key="1">
    <citation type="submission" date="2023-03" db="EMBL/GenBank/DDBJ databases">
        <authorList>
            <person name="Shen W."/>
            <person name="Cai J."/>
        </authorList>
    </citation>
    <scope>NUCLEOTIDE SEQUENCE</scope>
    <source>
        <strain evidence="1">Y15</strain>
    </source>
</reference>
<sequence>MNGSKLFMNPDEPNFVWNNYNAVSDMGCIIEKEIMETSPLKRYESTEITGRHGELHETFDDYEAYDLEIKDITIPYDNLRMVKNWLRGFGKLITHNDFDKYRECICNMKKGVEFENEWGVFYTFSIVFRCQPFRKKVRETAIPLISGLNYFTDHGDETSQPYLEIVCKGGNIDLQMDDKKLTVINPMSGLITVDNEKGKVMQGDYPLFTKGDWLKNNPGQSSVKITGNFSSAKLFVRSVWL</sequence>
<organism evidence="1 2">
    <name type="scientific">Enterococcus raffinosus</name>
    <dbReference type="NCBI Taxonomy" id="71452"/>
    <lineage>
        <taxon>Bacteria</taxon>
        <taxon>Bacillati</taxon>
        <taxon>Bacillota</taxon>
        <taxon>Bacilli</taxon>
        <taxon>Lactobacillales</taxon>
        <taxon>Enterococcaceae</taxon>
        <taxon>Enterococcus</taxon>
    </lineage>
</organism>
<evidence type="ECO:0000313" key="2">
    <source>
        <dbReference type="Proteomes" id="UP001254770"/>
    </source>
</evidence>
<name>A0AAW8TFU5_9ENTE</name>
<comment type="caution">
    <text evidence="1">The sequence shown here is derived from an EMBL/GenBank/DDBJ whole genome shotgun (WGS) entry which is preliminary data.</text>
</comment>
<evidence type="ECO:0000313" key="1">
    <source>
        <dbReference type="EMBL" id="MDT2546671.1"/>
    </source>
</evidence>
<protein>
    <submittedName>
        <fullName evidence="1">Phage tail protein</fullName>
    </submittedName>
</protein>
<accession>A0AAW8TFU5</accession>
<gene>
    <name evidence="1" type="ORF">P7D69_20280</name>
</gene>
<dbReference type="RefSeq" id="WP_311820734.1">
    <property type="nucleotide sequence ID" value="NZ_JARPXI010000044.1"/>
</dbReference>
<proteinExistence type="predicted"/>
<dbReference type="EMBL" id="JARPXL010000040">
    <property type="protein sequence ID" value="MDT2546671.1"/>
    <property type="molecule type" value="Genomic_DNA"/>
</dbReference>
<dbReference type="AlphaFoldDB" id="A0AAW8TFU5"/>